<dbReference type="InterPro" id="IPR000477">
    <property type="entry name" value="RT_dom"/>
</dbReference>
<dbReference type="SUPFAM" id="SSF56672">
    <property type="entry name" value="DNA/RNA polymerases"/>
    <property type="match status" value="1"/>
</dbReference>
<dbReference type="PROSITE" id="PS50994">
    <property type="entry name" value="INTEGRASE"/>
    <property type="match status" value="1"/>
</dbReference>
<dbReference type="InterPro" id="IPR012337">
    <property type="entry name" value="RNaseH-like_sf"/>
</dbReference>
<dbReference type="InterPro" id="IPR043128">
    <property type="entry name" value="Rev_trsase/Diguanyl_cyclase"/>
</dbReference>
<dbReference type="Pfam" id="PF00078">
    <property type="entry name" value="RVT_1"/>
    <property type="match status" value="1"/>
</dbReference>
<accession>A0A371EIS2</accession>
<gene>
    <name evidence="2" type="primary">K02A2.6</name>
    <name evidence="2" type="ORF">CR513_55324</name>
</gene>
<dbReference type="EMBL" id="QJKJ01013654">
    <property type="protein sequence ID" value="RDX65958.1"/>
    <property type="molecule type" value="Genomic_DNA"/>
</dbReference>
<dbReference type="Gene3D" id="3.30.420.10">
    <property type="entry name" value="Ribonuclease H-like superfamily/Ribonuclease H"/>
    <property type="match status" value="1"/>
</dbReference>
<feature type="non-terminal residue" evidence="2">
    <location>
        <position position="1"/>
    </location>
</feature>
<sequence length="568" mass="66102">MRSDEGDDLEEVELEDLEKLLEQERPRLQSGAEEIVVVNVGEEGEVKEIWVGRLMSTGLKQRLIKLLKEYVDIFAWSYRDMLGLDTTIIEHRDLNRASPKDNFPLPHIDMLMDNTTQHAFYSFMDGFSGYNQIRMVEEDREKTTFITTWGTFCYKNAGAIYQRAMVALFHDMMHKEVKVYVDDMIAKSKMPGQHLEDLRKLFERLRKYRLKLNPTKCIFRVKIGKLLGFIVNQRGIKLDPDKLTATCSPIFKLLQKNQKMEWDQKCQNAFEKLEEEQVDGKPWYHDIWEYLREGVHPPRATENDKRTLRRLAAGFFLSCMDDQEAQEIMEEVHEGTFDTHANGHALAHKILRVGYYWTKMESDYCQHVRRCMKCQVYVDNIHVALCVLHNLTSLWSFSMWGLDTIGPIEPKASNRHRFILVAIDYFTKWVEASSHASVTKSIVVKFIKKDIICRYGLPTHIITNNGTNLNNKMMTELCEQFKIKHHNSTPYHSKMNGAMEATNKNIKKIVQKMVLPYALHGYRTSIRTSMGATPYSLVYGTEVVLPVEVEIPSLRVLAKVELDDAEWI</sequence>
<dbReference type="InterPro" id="IPR041588">
    <property type="entry name" value="Integrase_H2C2"/>
</dbReference>
<dbReference type="InterPro" id="IPR001584">
    <property type="entry name" value="Integrase_cat-core"/>
</dbReference>
<dbReference type="Pfam" id="PF17921">
    <property type="entry name" value="Integrase_H2C2"/>
    <property type="match status" value="1"/>
</dbReference>
<name>A0A371EIS2_MUCPR</name>
<dbReference type="Proteomes" id="UP000257109">
    <property type="component" value="Unassembled WGS sequence"/>
</dbReference>
<keyword evidence="3" id="KW-1185">Reference proteome</keyword>
<comment type="caution">
    <text evidence="2">The sequence shown here is derived from an EMBL/GenBank/DDBJ whole genome shotgun (WGS) entry which is preliminary data.</text>
</comment>
<dbReference type="OrthoDB" id="2016337at2759"/>
<dbReference type="InterPro" id="IPR050951">
    <property type="entry name" value="Retrovirus_Pol_polyprotein"/>
</dbReference>
<organism evidence="2 3">
    <name type="scientific">Mucuna pruriens</name>
    <name type="common">Velvet bean</name>
    <name type="synonym">Dolichos pruriens</name>
    <dbReference type="NCBI Taxonomy" id="157652"/>
    <lineage>
        <taxon>Eukaryota</taxon>
        <taxon>Viridiplantae</taxon>
        <taxon>Streptophyta</taxon>
        <taxon>Embryophyta</taxon>
        <taxon>Tracheophyta</taxon>
        <taxon>Spermatophyta</taxon>
        <taxon>Magnoliopsida</taxon>
        <taxon>eudicotyledons</taxon>
        <taxon>Gunneridae</taxon>
        <taxon>Pentapetalae</taxon>
        <taxon>rosids</taxon>
        <taxon>fabids</taxon>
        <taxon>Fabales</taxon>
        <taxon>Fabaceae</taxon>
        <taxon>Papilionoideae</taxon>
        <taxon>50 kb inversion clade</taxon>
        <taxon>NPAAA clade</taxon>
        <taxon>indigoferoid/millettioid clade</taxon>
        <taxon>Phaseoleae</taxon>
        <taxon>Mucuna</taxon>
    </lineage>
</organism>
<evidence type="ECO:0000313" key="2">
    <source>
        <dbReference type="EMBL" id="RDX65958.1"/>
    </source>
</evidence>
<reference evidence="2" key="1">
    <citation type="submission" date="2018-05" db="EMBL/GenBank/DDBJ databases">
        <title>Draft genome of Mucuna pruriens seed.</title>
        <authorList>
            <person name="Nnadi N.E."/>
            <person name="Vos R."/>
            <person name="Hasami M.H."/>
            <person name="Devisetty U.K."/>
            <person name="Aguiy J.C."/>
        </authorList>
    </citation>
    <scope>NUCLEOTIDE SEQUENCE [LARGE SCALE GENOMIC DNA]</scope>
    <source>
        <strain evidence="2">JCA_2017</strain>
    </source>
</reference>
<dbReference type="SUPFAM" id="SSF53098">
    <property type="entry name" value="Ribonuclease H-like"/>
    <property type="match status" value="1"/>
</dbReference>
<feature type="domain" description="Integrase catalytic" evidence="1">
    <location>
        <begin position="389"/>
        <end position="560"/>
    </location>
</feature>
<dbReference type="GO" id="GO:0015074">
    <property type="term" value="P:DNA integration"/>
    <property type="evidence" value="ECO:0007669"/>
    <property type="project" value="InterPro"/>
</dbReference>
<dbReference type="PANTHER" id="PTHR37984">
    <property type="entry name" value="PROTEIN CBG26694"/>
    <property type="match status" value="1"/>
</dbReference>
<dbReference type="Pfam" id="PF00665">
    <property type="entry name" value="rve"/>
    <property type="match status" value="1"/>
</dbReference>
<dbReference type="InterPro" id="IPR043502">
    <property type="entry name" value="DNA/RNA_pol_sf"/>
</dbReference>
<dbReference type="InterPro" id="IPR036397">
    <property type="entry name" value="RNaseH_sf"/>
</dbReference>
<dbReference type="PANTHER" id="PTHR37984:SF5">
    <property type="entry name" value="PROTEIN NYNRIN-LIKE"/>
    <property type="match status" value="1"/>
</dbReference>
<dbReference type="GO" id="GO:0003676">
    <property type="term" value="F:nucleic acid binding"/>
    <property type="evidence" value="ECO:0007669"/>
    <property type="project" value="InterPro"/>
</dbReference>
<dbReference type="Gene3D" id="1.10.340.70">
    <property type="match status" value="1"/>
</dbReference>
<proteinExistence type="predicted"/>
<dbReference type="AlphaFoldDB" id="A0A371EIS2"/>
<protein>
    <recommendedName>
        <fullName evidence="1">Integrase catalytic domain-containing protein</fullName>
    </recommendedName>
</protein>
<dbReference type="Gene3D" id="3.30.70.270">
    <property type="match status" value="1"/>
</dbReference>
<dbReference type="CDD" id="cd01647">
    <property type="entry name" value="RT_LTR"/>
    <property type="match status" value="1"/>
</dbReference>
<evidence type="ECO:0000313" key="3">
    <source>
        <dbReference type="Proteomes" id="UP000257109"/>
    </source>
</evidence>
<evidence type="ECO:0000259" key="1">
    <source>
        <dbReference type="PROSITE" id="PS50994"/>
    </source>
</evidence>